<dbReference type="AlphaFoldDB" id="A0A561EIQ8"/>
<keyword evidence="1" id="KW-0472">Membrane</keyword>
<gene>
    <name evidence="2" type="ORF">FB465_0396</name>
</gene>
<proteinExistence type="predicted"/>
<dbReference type="Proteomes" id="UP000318416">
    <property type="component" value="Unassembled WGS sequence"/>
</dbReference>
<feature type="transmembrane region" description="Helical" evidence="1">
    <location>
        <begin position="36"/>
        <end position="62"/>
    </location>
</feature>
<dbReference type="OrthoDB" id="4559029at2"/>
<name>A0A561EIQ8_9ACTN</name>
<evidence type="ECO:0000256" key="1">
    <source>
        <dbReference type="SAM" id="Phobius"/>
    </source>
</evidence>
<evidence type="ECO:0000313" key="3">
    <source>
        <dbReference type="Proteomes" id="UP000318416"/>
    </source>
</evidence>
<keyword evidence="3" id="KW-1185">Reference proteome</keyword>
<sequence length="130" mass="14005">MRVLRLLTGLGGVALMGYGLYGLLNDSYITDPSDVLWWTVGGLLIHDGLWVPVVCVAGATFARSTPVRFGLILAAAITAVGLPSVLRADVDHGNATVLPLPYLRNWLLLLAATAVLVALWAGARRWRRRS</sequence>
<keyword evidence="1" id="KW-1133">Transmembrane helix</keyword>
<protein>
    <submittedName>
        <fullName evidence="2">Uncharacterized protein</fullName>
    </submittedName>
</protein>
<comment type="caution">
    <text evidence="2">The sequence shown here is derived from an EMBL/GenBank/DDBJ whole genome shotgun (WGS) entry which is preliminary data.</text>
</comment>
<organism evidence="2 3">
    <name type="scientific">Kitasatospora atroaurantiaca</name>
    <dbReference type="NCBI Taxonomy" id="285545"/>
    <lineage>
        <taxon>Bacteria</taxon>
        <taxon>Bacillati</taxon>
        <taxon>Actinomycetota</taxon>
        <taxon>Actinomycetes</taxon>
        <taxon>Kitasatosporales</taxon>
        <taxon>Streptomycetaceae</taxon>
        <taxon>Kitasatospora</taxon>
    </lineage>
</organism>
<dbReference type="RefSeq" id="WP_145786994.1">
    <property type="nucleotide sequence ID" value="NZ_BAAABR010000028.1"/>
</dbReference>
<dbReference type="EMBL" id="VIVR01000001">
    <property type="protein sequence ID" value="TWE15499.1"/>
    <property type="molecule type" value="Genomic_DNA"/>
</dbReference>
<accession>A0A561EIQ8</accession>
<reference evidence="2 3" key="1">
    <citation type="submission" date="2019-06" db="EMBL/GenBank/DDBJ databases">
        <title>Sequencing the genomes of 1000 actinobacteria strains.</title>
        <authorList>
            <person name="Klenk H.-P."/>
        </authorList>
    </citation>
    <scope>NUCLEOTIDE SEQUENCE [LARGE SCALE GENOMIC DNA]</scope>
    <source>
        <strain evidence="2 3">DSM 41649</strain>
    </source>
</reference>
<evidence type="ECO:0000313" key="2">
    <source>
        <dbReference type="EMBL" id="TWE15499.1"/>
    </source>
</evidence>
<feature type="transmembrane region" description="Helical" evidence="1">
    <location>
        <begin position="106"/>
        <end position="123"/>
    </location>
</feature>
<feature type="transmembrane region" description="Helical" evidence="1">
    <location>
        <begin position="69"/>
        <end position="86"/>
    </location>
</feature>
<keyword evidence="1" id="KW-0812">Transmembrane</keyword>
<feature type="transmembrane region" description="Helical" evidence="1">
    <location>
        <begin position="7"/>
        <end position="24"/>
    </location>
</feature>